<reference evidence="2 3" key="1">
    <citation type="submission" date="2019-02" db="EMBL/GenBank/DDBJ databases">
        <title>Deep-cultivation of Planctomycetes and their phenomic and genomic characterization uncovers novel biology.</title>
        <authorList>
            <person name="Wiegand S."/>
            <person name="Jogler M."/>
            <person name="Boedeker C."/>
            <person name="Pinto D."/>
            <person name="Vollmers J."/>
            <person name="Rivas-Marin E."/>
            <person name="Kohn T."/>
            <person name="Peeters S.H."/>
            <person name="Heuer A."/>
            <person name="Rast P."/>
            <person name="Oberbeckmann S."/>
            <person name="Bunk B."/>
            <person name="Jeske O."/>
            <person name="Meyerdierks A."/>
            <person name="Storesund J.E."/>
            <person name="Kallscheuer N."/>
            <person name="Luecker S."/>
            <person name="Lage O.M."/>
            <person name="Pohl T."/>
            <person name="Merkel B.J."/>
            <person name="Hornburger P."/>
            <person name="Mueller R.-W."/>
            <person name="Bruemmer F."/>
            <person name="Labrenz M."/>
            <person name="Spormann A.M."/>
            <person name="Op den Camp H."/>
            <person name="Overmann J."/>
            <person name="Amann R."/>
            <person name="Jetten M.S.M."/>
            <person name="Mascher T."/>
            <person name="Medema M.H."/>
            <person name="Devos D.P."/>
            <person name="Kaster A.-K."/>
            <person name="Ovreas L."/>
            <person name="Rohde M."/>
            <person name="Galperin M.Y."/>
            <person name="Jogler C."/>
        </authorList>
    </citation>
    <scope>NUCLEOTIDE SEQUENCE [LARGE SCALE GENOMIC DNA]</scope>
    <source>
        <strain evidence="2 3">Pla85_3_4</strain>
    </source>
</reference>
<sequence>MTDTFDTFNEGVTASMRAYDARSQGNFEEAVQCDEQAIACFDRVLETEPKHTSALGGKAMSLAQLGRTSDAVGAFEAAIQVEPIAEFYRQLGLCQVELGDMKKAWIATRKAISMEDSQEYRANAATELVGFGDNILGVIESNRPSMSPEQIAMYHQWAASTYALACETDAENSEARSLLASTEQAMDQLPPSTPG</sequence>
<accession>A0A518DPI9</accession>
<dbReference type="SUPFAM" id="SSF48452">
    <property type="entry name" value="TPR-like"/>
    <property type="match status" value="1"/>
</dbReference>
<dbReference type="Gene3D" id="1.25.40.10">
    <property type="entry name" value="Tetratricopeptide repeat domain"/>
    <property type="match status" value="1"/>
</dbReference>
<keyword evidence="3" id="KW-1185">Reference proteome</keyword>
<evidence type="ECO:0000256" key="1">
    <source>
        <dbReference type="PROSITE-ProRule" id="PRU00339"/>
    </source>
</evidence>
<protein>
    <submittedName>
        <fullName evidence="2">Tetratricopeptide repeat protein</fullName>
    </submittedName>
</protein>
<dbReference type="RefSeq" id="WP_197443077.1">
    <property type="nucleotide sequence ID" value="NZ_CP036433.1"/>
</dbReference>
<keyword evidence="1" id="KW-0802">TPR repeat</keyword>
<evidence type="ECO:0000313" key="3">
    <source>
        <dbReference type="Proteomes" id="UP000317648"/>
    </source>
</evidence>
<dbReference type="InterPro" id="IPR011990">
    <property type="entry name" value="TPR-like_helical_dom_sf"/>
</dbReference>
<name>A0A518DPI9_9BACT</name>
<organism evidence="2 3">
    <name type="scientific">Lignipirellula cremea</name>
    <dbReference type="NCBI Taxonomy" id="2528010"/>
    <lineage>
        <taxon>Bacteria</taxon>
        <taxon>Pseudomonadati</taxon>
        <taxon>Planctomycetota</taxon>
        <taxon>Planctomycetia</taxon>
        <taxon>Pirellulales</taxon>
        <taxon>Pirellulaceae</taxon>
        <taxon>Lignipirellula</taxon>
    </lineage>
</organism>
<dbReference type="Proteomes" id="UP000317648">
    <property type="component" value="Chromosome"/>
</dbReference>
<dbReference type="AlphaFoldDB" id="A0A518DPI9"/>
<dbReference type="KEGG" id="lcre:Pla8534_15310"/>
<dbReference type="Pfam" id="PF13432">
    <property type="entry name" value="TPR_16"/>
    <property type="match status" value="1"/>
</dbReference>
<feature type="repeat" description="TPR" evidence="1">
    <location>
        <begin position="85"/>
        <end position="118"/>
    </location>
</feature>
<evidence type="ECO:0000313" key="2">
    <source>
        <dbReference type="EMBL" id="QDU93748.1"/>
    </source>
</evidence>
<dbReference type="PROSITE" id="PS50005">
    <property type="entry name" value="TPR"/>
    <property type="match status" value="1"/>
</dbReference>
<dbReference type="EMBL" id="CP036433">
    <property type="protein sequence ID" value="QDU93748.1"/>
    <property type="molecule type" value="Genomic_DNA"/>
</dbReference>
<dbReference type="InterPro" id="IPR019734">
    <property type="entry name" value="TPR_rpt"/>
</dbReference>
<gene>
    <name evidence="2" type="ORF">Pla8534_15310</name>
</gene>
<proteinExistence type="predicted"/>